<feature type="transmembrane region" description="Helical" evidence="1">
    <location>
        <begin position="6"/>
        <end position="32"/>
    </location>
</feature>
<keyword evidence="1" id="KW-0812">Transmembrane</keyword>
<reference evidence="2" key="1">
    <citation type="journal article" date="2021" name="PeerJ">
        <title>Extensive microbial diversity within the chicken gut microbiome revealed by metagenomics and culture.</title>
        <authorList>
            <person name="Gilroy R."/>
            <person name="Ravi A."/>
            <person name="Getino M."/>
            <person name="Pursley I."/>
            <person name="Horton D.L."/>
            <person name="Alikhan N.F."/>
            <person name="Baker D."/>
            <person name="Gharbi K."/>
            <person name="Hall N."/>
            <person name="Watson M."/>
            <person name="Adriaenssens E.M."/>
            <person name="Foster-Nyarko E."/>
            <person name="Jarju S."/>
            <person name="Secka A."/>
            <person name="Antonio M."/>
            <person name="Oren A."/>
            <person name="Chaudhuri R.R."/>
            <person name="La Ragione R."/>
            <person name="Hildebrand F."/>
            <person name="Pallen M.J."/>
        </authorList>
    </citation>
    <scope>NUCLEOTIDE SEQUENCE</scope>
    <source>
        <strain evidence="2">ChiGjej3B3-7470</strain>
    </source>
</reference>
<dbReference type="Proteomes" id="UP000712713">
    <property type="component" value="Unassembled WGS sequence"/>
</dbReference>
<dbReference type="EMBL" id="DYZF01000217">
    <property type="protein sequence ID" value="HJE52024.1"/>
    <property type="molecule type" value="Genomic_DNA"/>
</dbReference>
<reference evidence="2" key="2">
    <citation type="submission" date="2021-09" db="EMBL/GenBank/DDBJ databases">
        <authorList>
            <person name="Gilroy R."/>
        </authorList>
    </citation>
    <scope>NUCLEOTIDE SEQUENCE</scope>
    <source>
        <strain evidence="2">ChiGjej3B3-7470</strain>
    </source>
</reference>
<proteinExistence type="predicted"/>
<accession>A0A921JQW4</accession>
<protein>
    <submittedName>
        <fullName evidence="2">Uncharacterized protein</fullName>
    </submittedName>
</protein>
<keyword evidence="1" id="KW-0472">Membrane</keyword>
<gene>
    <name evidence="2" type="ORF">K8V15_08625</name>
</gene>
<comment type="caution">
    <text evidence="2">The sequence shown here is derived from an EMBL/GenBank/DDBJ whole genome shotgun (WGS) entry which is preliminary data.</text>
</comment>
<organism evidence="2 3">
    <name type="scientific">Tessaracoccus flavescens</name>
    <dbReference type="NCBI Taxonomy" id="399497"/>
    <lineage>
        <taxon>Bacteria</taxon>
        <taxon>Bacillati</taxon>
        <taxon>Actinomycetota</taxon>
        <taxon>Actinomycetes</taxon>
        <taxon>Propionibacteriales</taxon>
        <taxon>Propionibacteriaceae</taxon>
        <taxon>Tessaracoccus</taxon>
    </lineage>
</organism>
<dbReference type="AlphaFoldDB" id="A0A921JQW4"/>
<evidence type="ECO:0000313" key="3">
    <source>
        <dbReference type="Proteomes" id="UP000712713"/>
    </source>
</evidence>
<keyword evidence="1" id="KW-1133">Transmembrane helix</keyword>
<name>A0A921JQW4_9ACTN</name>
<evidence type="ECO:0000313" key="2">
    <source>
        <dbReference type="EMBL" id="HJE52024.1"/>
    </source>
</evidence>
<evidence type="ECO:0000256" key="1">
    <source>
        <dbReference type="SAM" id="Phobius"/>
    </source>
</evidence>
<sequence length="59" mass="6044">MLAALWVWVAPSSAFLIGGLVGLALFLAVVLLSRGTPRDQVVNGTSGVAGQGRLPAGRR</sequence>